<sequence>MSDQQDMLENKMAMLHNFIQTSERYSPKFDGDFVTLWPREQTINVNYTIPENSNRDENKIIDKDISIKHELYKKINSIGKNEWFIDENLMEYLPQFQKSKKISNNDTNCQRNDRASLNFIRDNPSQSVQNQVCPYGEFYHSSSNTNQCSSYYDSHIKFNPREEKNMPTKDKVENWLEMSGFIKYKYIDSESNMSIHWEENEFDFQDSEYFSNDSFSFGDHQDIIYLQSRKIDSLVRKAYLSEQKARHHDSFDSSTLSSE</sequence>
<dbReference type="VEuPathDB" id="FungiDB:B1J91_M13387g"/>
<proteinExistence type="predicted"/>
<dbReference type="VEuPathDB" id="FungiDB:GWK60_M13321"/>
<comment type="caution">
    <text evidence="1">The sequence shown here is derived from an EMBL/GenBank/DDBJ whole genome shotgun (WGS) entry which is preliminary data.</text>
</comment>
<evidence type="ECO:0000313" key="2">
    <source>
        <dbReference type="Proteomes" id="UP000054886"/>
    </source>
</evidence>
<organism evidence="1 2">
    <name type="scientific">Candida glabrata</name>
    <name type="common">Yeast</name>
    <name type="synonym">Torulopsis glabrata</name>
    <dbReference type="NCBI Taxonomy" id="5478"/>
    <lineage>
        <taxon>Eukaryota</taxon>
        <taxon>Fungi</taxon>
        <taxon>Dikarya</taxon>
        <taxon>Ascomycota</taxon>
        <taxon>Saccharomycotina</taxon>
        <taxon>Saccharomycetes</taxon>
        <taxon>Saccharomycetales</taxon>
        <taxon>Saccharomycetaceae</taxon>
        <taxon>Nakaseomyces</taxon>
    </lineage>
</organism>
<dbReference type="Proteomes" id="UP000054886">
    <property type="component" value="Unassembled WGS sequence"/>
</dbReference>
<evidence type="ECO:0000313" key="1">
    <source>
        <dbReference type="EMBL" id="KTA97376.1"/>
    </source>
</evidence>
<dbReference type="VEuPathDB" id="FungiDB:CAGL0M13387g"/>
<dbReference type="EMBL" id="LLZZ01000161">
    <property type="protein sequence ID" value="KTA97376.1"/>
    <property type="molecule type" value="Genomic_DNA"/>
</dbReference>
<dbReference type="VEuPathDB" id="FungiDB:GVI51_M13365"/>
<protein>
    <submittedName>
        <fullName evidence="1">Prospore formation at selected spindle poles protein 1</fullName>
    </submittedName>
</protein>
<reference evidence="1 2" key="1">
    <citation type="submission" date="2015-10" db="EMBL/GenBank/DDBJ databases">
        <title>Draft genomes sequences of Candida glabrata isolates 1A, 1B, 2A, 2B, 3A and 3B.</title>
        <authorList>
            <person name="Haavelsrud O.E."/>
            <person name="Gaustad P."/>
        </authorList>
    </citation>
    <scope>NUCLEOTIDE SEQUENCE [LARGE SCALE GENOMIC DNA]</scope>
    <source>
        <strain evidence="1">910700640</strain>
    </source>
</reference>
<name>A0A0W0CLS7_CANGB</name>
<dbReference type="AlphaFoldDB" id="A0A0W0CLS7"/>
<gene>
    <name evidence="1" type="ORF">AO440_004427</name>
</gene>
<accession>A0A0W0CLS7</accession>